<dbReference type="EMBL" id="CAJVPT010075120">
    <property type="protein sequence ID" value="CAG8785000.1"/>
    <property type="molecule type" value="Genomic_DNA"/>
</dbReference>
<feature type="non-terminal residue" evidence="1">
    <location>
        <position position="1"/>
    </location>
</feature>
<evidence type="ECO:0000313" key="2">
    <source>
        <dbReference type="Proteomes" id="UP000789525"/>
    </source>
</evidence>
<organism evidence="1 2">
    <name type="scientific">Acaulospora colombiana</name>
    <dbReference type="NCBI Taxonomy" id="27376"/>
    <lineage>
        <taxon>Eukaryota</taxon>
        <taxon>Fungi</taxon>
        <taxon>Fungi incertae sedis</taxon>
        <taxon>Mucoromycota</taxon>
        <taxon>Glomeromycotina</taxon>
        <taxon>Glomeromycetes</taxon>
        <taxon>Diversisporales</taxon>
        <taxon>Acaulosporaceae</taxon>
        <taxon>Acaulospora</taxon>
    </lineage>
</organism>
<evidence type="ECO:0000313" key="1">
    <source>
        <dbReference type="EMBL" id="CAG8785000.1"/>
    </source>
</evidence>
<reference evidence="1" key="1">
    <citation type="submission" date="2021-06" db="EMBL/GenBank/DDBJ databases">
        <authorList>
            <person name="Kallberg Y."/>
            <person name="Tangrot J."/>
            <person name="Rosling A."/>
        </authorList>
    </citation>
    <scope>NUCLEOTIDE SEQUENCE</scope>
    <source>
        <strain evidence="1">CL356</strain>
    </source>
</reference>
<dbReference type="Proteomes" id="UP000789525">
    <property type="component" value="Unassembled WGS sequence"/>
</dbReference>
<gene>
    <name evidence="1" type="ORF">ACOLOM_LOCUS14505</name>
</gene>
<accession>A0ACA9RB74</accession>
<keyword evidence="2" id="KW-1185">Reference proteome</keyword>
<sequence>ELSLRTQEATVEETHPSSHQGSYPPMSFEGYLPGHLYGRSGNTYPDKYYHRLLNVPKLVEVKFTSVPRGSTMARMIRQFALPSTPRLMNPEQIAIFNNGSETSSSSQP</sequence>
<proteinExistence type="predicted"/>
<comment type="caution">
    <text evidence="1">The sequence shown here is derived from an EMBL/GenBank/DDBJ whole genome shotgun (WGS) entry which is preliminary data.</text>
</comment>
<feature type="non-terminal residue" evidence="1">
    <location>
        <position position="108"/>
    </location>
</feature>
<name>A0ACA9RB74_9GLOM</name>
<protein>
    <submittedName>
        <fullName evidence="1">1100_t:CDS:1</fullName>
    </submittedName>
</protein>